<keyword evidence="2" id="KW-0238">DNA-binding</keyword>
<gene>
    <name evidence="5" type="ORF">GCM10023147_01990</name>
</gene>
<dbReference type="InterPro" id="IPR036390">
    <property type="entry name" value="WH_DNA-bd_sf"/>
</dbReference>
<keyword evidence="6" id="KW-1185">Reference proteome</keyword>
<dbReference type="Gene3D" id="1.10.10.10">
    <property type="entry name" value="Winged helix-like DNA-binding domain superfamily/Winged helix DNA-binding domain"/>
    <property type="match status" value="1"/>
</dbReference>
<comment type="caution">
    <text evidence="5">The sequence shown here is derived from an EMBL/GenBank/DDBJ whole genome shotgun (WGS) entry which is preliminary data.</text>
</comment>
<sequence length="135" mass="14703">MKVSFARIKGDQPELFDEGCGTRVILDHVMSKWGVLVLASLSDGTLRWGELRREVTGISEKMLASTLRTLAGDGLVHRESFPAVPPHVEYSLTPLGRELMDRMLPLLAWIGDNADGMLGREQGSTAVRKAASAGK</sequence>
<evidence type="ECO:0000259" key="4">
    <source>
        <dbReference type="PROSITE" id="PS51118"/>
    </source>
</evidence>
<evidence type="ECO:0000256" key="3">
    <source>
        <dbReference type="ARBA" id="ARBA00023163"/>
    </source>
</evidence>
<keyword evidence="1" id="KW-0805">Transcription regulation</keyword>
<dbReference type="InterPro" id="IPR002577">
    <property type="entry name" value="HTH_HxlR"/>
</dbReference>
<feature type="domain" description="HTH hxlR-type" evidence="4">
    <location>
        <begin position="20"/>
        <end position="118"/>
    </location>
</feature>
<dbReference type="PANTHER" id="PTHR33204:SF37">
    <property type="entry name" value="HTH-TYPE TRANSCRIPTIONAL REGULATOR YODB"/>
    <property type="match status" value="1"/>
</dbReference>
<dbReference type="Proteomes" id="UP001500635">
    <property type="component" value="Unassembled WGS sequence"/>
</dbReference>
<evidence type="ECO:0000256" key="1">
    <source>
        <dbReference type="ARBA" id="ARBA00023015"/>
    </source>
</evidence>
<dbReference type="RefSeq" id="WP_344989603.1">
    <property type="nucleotide sequence ID" value="NZ_BAABFR010000002.1"/>
</dbReference>
<evidence type="ECO:0000256" key="2">
    <source>
        <dbReference type="ARBA" id="ARBA00023125"/>
    </source>
</evidence>
<dbReference type="SUPFAM" id="SSF46785">
    <property type="entry name" value="Winged helix' DNA-binding domain"/>
    <property type="match status" value="1"/>
</dbReference>
<dbReference type="EMBL" id="BAABFR010000002">
    <property type="protein sequence ID" value="GAA4383173.1"/>
    <property type="molecule type" value="Genomic_DNA"/>
</dbReference>
<dbReference type="PANTHER" id="PTHR33204">
    <property type="entry name" value="TRANSCRIPTIONAL REGULATOR, MARR FAMILY"/>
    <property type="match status" value="1"/>
</dbReference>
<organism evidence="5 6">
    <name type="scientific">Tsukamurella soli</name>
    <dbReference type="NCBI Taxonomy" id="644556"/>
    <lineage>
        <taxon>Bacteria</taxon>
        <taxon>Bacillati</taxon>
        <taxon>Actinomycetota</taxon>
        <taxon>Actinomycetes</taxon>
        <taxon>Mycobacteriales</taxon>
        <taxon>Tsukamurellaceae</taxon>
        <taxon>Tsukamurella</taxon>
    </lineage>
</organism>
<reference evidence="6" key="1">
    <citation type="journal article" date="2019" name="Int. J. Syst. Evol. Microbiol.">
        <title>The Global Catalogue of Microorganisms (GCM) 10K type strain sequencing project: providing services to taxonomists for standard genome sequencing and annotation.</title>
        <authorList>
            <consortium name="The Broad Institute Genomics Platform"/>
            <consortium name="The Broad Institute Genome Sequencing Center for Infectious Disease"/>
            <person name="Wu L."/>
            <person name="Ma J."/>
        </authorList>
    </citation>
    <scope>NUCLEOTIDE SEQUENCE [LARGE SCALE GENOMIC DNA]</scope>
    <source>
        <strain evidence="6">JCM 17688</strain>
    </source>
</reference>
<proteinExistence type="predicted"/>
<name>A0ABP8J1F2_9ACTN</name>
<dbReference type="InterPro" id="IPR036388">
    <property type="entry name" value="WH-like_DNA-bd_sf"/>
</dbReference>
<evidence type="ECO:0000313" key="6">
    <source>
        <dbReference type="Proteomes" id="UP001500635"/>
    </source>
</evidence>
<protein>
    <submittedName>
        <fullName evidence="5">Helix-turn-helix domain-containing protein</fullName>
    </submittedName>
</protein>
<dbReference type="Pfam" id="PF01638">
    <property type="entry name" value="HxlR"/>
    <property type="match status" value="1"/>
</dbReference>
<accession>A0ABP8J1F2</accession>
<evidence type="ECO:0000313" key="5">
    <source>
        <dbReference type="EMBL" id="GAA4383173.1"/>
    </source>
</evidence>
<dbReference type="PROSITE" id="PS51118">
    <property type="entry name" value="HTH_HXLR"/>
    <property type="match status" value="1"/>
</dbReference>
<keyword evidence="3" id="KW-0804">Transcription</keyword>